<protein>
    <submittedName>
        <fullName evidence="2">Gp186</fullName>
    </submittedName>
</protein>
<feature type="compositionally biased region" description="Basic residues" evidence="1">
    <location>
        <begin position="181"/>
        <end position="197"/>
    </location>
</feature>
<dbReference type="Proteomes" id="UP000000909">
    <property type="component" value="Segment"/>
</dbReference>
<proteinExistence type="predicted"/>
<organism evidence="2 3">
    <name type="scientific">Synechococcus phage syn9</name>
    <dbReference type="NCBI Taxonomy" id="382359"/>
    <lineage>
        <taxon>Viruses</taxon>
        <taxon>Duplodnaviria</taxon>
        <taxon>Heunggongvirae</taxon>
        <taxon>Uroviricota</taxon>
        <taxon>Caudoviricetes</taxon>
        <taxon>Pantevenvirales</taxon>
        <taxon>Kyanoviridae</taxon>
        <taxon>Ormenosvirus</taxon>
        <taxon>Ormenosvirus syn9</taxon>
    </lineage>
</organism>
<feature type="region of interest" description="Disordered" evidence="1">
    <location>
        <begin position="51"/>
        <end position="131"/>
    </location>
</feature>
<evidence type="ECO:0000256" key="1">
    <source>
        <dbReference type="SAM" id="MobiDB-lite"/>
    </source>
</evidence>
<feature type="compositionally biased region" description="Basic and acidic residues" evidence="1">
    <location>
        <begin position="143"/>
        <end position="154"/>
    </location>
</feature>
<feature type="compositionally biased region" description="Basic and acidic residues" evidence="1">
    <location>
        <begin position="84"/>
        <end position="108"/>
    </location>
</feature>
<dbReference type="KEGG" id="vg:4239205"/>
<evidence type="ECO:0000313" key="3">
    <source>
        <dbReference type="Proteomes" id="UP000000909"/>
    </source>
</evidence>
<feature type="compositionally biased region" description="Acidic residues" evidence="1">
    <location>
        <begin position="117"/>
        <end position="128"/>
    </location>
</feature>
<reference evidence="2 3" key="1">
    <citation type="journal article" date="2007" name="Environ. Microbiol.">
        <title>Genomic and structural analysis of Syn9, a cyanophage infecting marine Prochlorococcus and Synechococcus.</title>
        <authorList>
            <person name="Weigele P.R."/>
            <person name="Pope W.H."/>
            <person name="Pedulla M.L."/>
            <person name="Houtz J.M."/>
            <person name="Smith A.L."/>
            <person name="Conway J.F."/>
            <person name="King J."/>
            <person name="Hatfull G.F."/>
            <person name="Lawrence J.G."/>
            <person name="Hendrix R.W."/>
        </authorList>
    </citation>
    <scope>NUCLEOTIDE SEQUENCE</scope>
</reference>
<dbReference type="RefSeq" id="YP_717856.1">
    <property type="nucleotide sequence ID" value="NC_008296.2"/>
</dbReference>
<keyword evidence="3" id="KW-1185">Reference proteome</keyword>
<dbReference type="EMBL" id="DQ149023">
    <property type="protein sequence ID" value="ABA47157.1"/>
    <property type="molecule type" value="Genomic_DNA"/>
</dbReference>
<sequence>MMLTFKQLSEKKKTPCKINPKIEDIKEKSCDSEGKKKCPKCKGEGCKHCGGTGYHDEDGEGADMSEAKKKDDSYLEVNFKKRQKNNEKARKEMDKVPGQKNPHFESKENSAYVSQEEVSEESTEEVAETETLLTFKQFNEGRAEDAKKSLDAVKKRQGVLDAHEKKTGKKLDITKTPEHKDHKKNFPGAKRTGKKVKGQKETPQETQNRRINKSTERIVKKGYTSKEKKEVKAMAKHASRFD</sequence>
<dbReference type="GeneID" id="4239205"/>
<feature type="compositionally biased region" description="Basic and acidic residues" evidence="1">
    <location>
        <begin position="161"/>
        <end position="180"/>
    </location>
</feature>
<feature type="compositionally biased region" description="Basic and acidic residues" evidence="1">
    <location>
        <begin position="213"/>
        <end position="242"/>
    </location>
</feature>
<name>Q0QZ39_BPSYS</name>
<dbReference type="OrthoDB" id="14821at10239"/>
<accession>Q0QZ39</accession>
<feature type="region of interest" description="Disordered" evidence="1">
    <location>
        <begin position="143"/>
        <end position="242"/>
    </location>
</feature>
<organismHost>
    <name type="scientific">Synechococcus</name>
    <dbReference type="NCBI Taxonomy" id="1129"/>
</organismHost>
<evidence type="ECO:0000313" key="2">
    <source>
        <dbReference type="EMBL" id="ABA47157.1"/>
    </source>
</evidence>